<accession>C0INW0</accession>
<name>C0INW0_9BACT</name>
<dbReference type="AlphaFoldDB" id="C0INW0"/>
<dbReference type="EMBL" id="EU408358">
    <property type="protein sequence ID" value="ACN18089.1"/>
    <property type="molecule type" value="Genomic_DNA"/>
</dbReference>
<protein>
    <submittedName>
        <fullName evidence="1">Uncharacterized protein</fullName>
    </submittedName>
</protein>
<proteinExistence type="predicted"/>
<gene>
    <name evidence="1" type="ORF">AKSOIL_0033</name>
</gene>
<sequence length="47" mass="5101">MGNICGTTVSSISGLTAQLSKLMKKLEIEREDEELQHVGKKILRSAG</sequence>
<organism evidence="1">
    <name type="scientific">uncultured bacterium BLR5</name>
    <dbReference type="NCBI Taxonomy" id="506522"/>
    <lineage>
        <taxon>Bacteria</taxon>
        <taxon>environmental samples</taxon>
    </lineage>
</organism>
<evidence type="ECO:0000313" key="1">
    <source>
        <dbReference type="EMBL" id="ACN18089.1"/>
    </source>
</evidence>
<reference evidence="1" key="1">
    <citation type="journal article" date="2009" name="ISME J.">
        <title>Functional metagenomics reveals diverse beta-lactamases in a remote Alaskan soil.</title>
        <authorList>
            <person name="Allen H.K."/>
            <person name="Moe L.A."/>
            <person name="Rodbumrer J."/>
            <person name="Gaarder A."/>
            <person name="Handelsman J."/>
        </authorList>
    </citation>
    <scope>NUCLEOTIDE SEQUENCE</scope>
</reference>